<accession>A0A4U3KZN3</accession>
<keyword evidence="2" id="KW-1185">Reference proteome</keyword>
<dbReference type="SUPFAM" id="SSF56954">
    <property type="entry name" value="Outer membrane efflux proteins (OEP)"/>
    <property type="match status" value="1"/>
</dbReference>
<organism evidence="1 2">
    <name type="scientific">Ilyomonas limi</name>
    <dbReference type="NCBI Taxonomy" id="2575867"/>
    <lineage>
        <taxon>Bacteria</taxon>
        <taxon>Pseudomonadati</taxon>
        <taxon>Bacteroidota</taxon>
        <taxon>Chitinophagia</taxon>
        <taxon>Chitinophagales</taxon>
        <taxon>Chitinophagaceae</taxon>
        <taxon>Ilyomonas</taxon>
    </lineage>
</organism>
<proteinExistence type="predicted"/>
<protein>
    <recommendedName>
        <fullName evidence="3">TolC family protein</fullName>
    </recommendedName>
</protein>
<gene>
    <name evidence="1" type="ORF">FC093_12345</name>
</gene>
<comment type="caution">
    <text evidence="1">The sequence shown here is derived from an EMBL/GenBank/DDBJ whole genome shotgun (WGS) entry which is preliminary data.</text>
</comment>
<evidence type="ECO:0000313" key="1">
    <source>
        <dbReference type="EMBL" id="TKK68000.1"/>
    </source>
</evidence>
<reference evidence="1 2" key="1">
    <citation type="submission" date="2019-05" db="EMBL/GenBank/DDBJ databases">
        <title>Panacibacter sp. strain 17mud1-8 Genome sequencing and assembly.</title>
        <authorList>
            <person name="Chhetri G."/>
        </authorList>
    </citation>
    <scope>NUCLEOTIDE SEQUENCE [LARGE SCALE GENOMIC DNA]</scope>
    <source>
        <strain evidence="1 2">17mud1-8</strain>
    </source>
</reference>
<dbReference type="Gene3D" id="1.20.1600.10">
    <property type="entry name" value="Outer membrane efflux proteins (OEP)"/>
    <property type="match status" value="1"/>
</dbReference>
<dbReference type="AlphaFoldDB" id="A0A4U3KZN3"/>
<dbReference type="EMBL" id="SZQL01000009">
    <property type="protein sequence ID" value="TKK68000.1"/>
    <property type="molecule type" value="Genomic_DNA"/>
</dbReference>
<dbReference type="OrthoDB" id="1091220at2"/>
<evidence type="ECO:0000313" key="2">
    <source>
        <dbReference type="Proteomes" id="UP000305848"/>
    </source>
</evidence>
<dbReference type="GO" id="GO:0015562">
    <property type="term" value="F:efflux transmembrane transporter activity"/>
    <property type="evidence" value="ECO:0007669"/>
    <property type="project" value="InterPro"/>
</dbReference>
<dbReference type="RefSeq" id="WP_137262103.1">
    <property type="nucleotide sequence ID" value="NZ_SZQL01000009.1"/>
</dbReference>
<name>A0A4U3KZN3_9BACT</name>
<sequence length="447" mass="51270">MEKVFTGDKNKWCNNTCNSILFFLHEHEIFTLFNSLTKWCVAILMYLLPLAVYAQEKNLDYYLNQGVQNSPLLKENANNILLNHIDSLRIIASYKPQVSGISTNYYAPTIKGYGYDEVITNLRNFSETISTSKQLVSKRNLQIQFNGIQLLNDSISIASKITGQDLRRTIIAAYIAAYGSWRQYTFNKEVYDLLSKEDTILKKLTRASVYRQTDYLTFLVTLQQQHLAITQARMQYQNDFATLNFISGLFDTTLTPLDSPHIALEQLPEMNTSVFYQKFGIDSLLLINAGKQIDIAYKPKVSLGADAGYVSSLAYLPYKNFGASASMNIIVPIYDGKQRKLLHKRLNILEQTRVNYRDFFITQYNQQIAQLTQQLQMTGQLINETNNQLKYVRGLIQANSKLLATGDVHIADYIIAINNYLNTQNVITQNVVNQLQIITQINYWNKR</sequence>
<dbReference type="Proteomes" id="UP000305848">
    <property type="component" value="Unassembled WGS sequence"/>
</dbReference>
<evidence type="ECO:0008006" key="3">
    <source>
        <dbReference type="Google" id="ProtNLM"/>
    </source>
</evidence>